<gene>
    <name evidence="2" type="ORF">IPP15_06130</name>
</gene>
<dbReference type="Proteomes" id="UP000808337">
    <property type="component" value="Unassembled WGS sequence"/>
</dbReference>
<protein>
    <submittedName>
        <fullName evidence="2">ORF6N domain-containing protein</fullName>
    </submittedName>
</protein>
<feature type="domain" description="KilA-N DNA-binding" evidence="1">
    <location>
        <begin position="8"/>
        <end position="95"/>
    </location>
</feature>
<proteinExistence type="predicted"/>
<accession>A0A9D7SW54</accession>
<name>A0A9D7SW54_9BACT</name>
<reference evidence="2 3" key="1">
    <citation type="submission" date="2020-10" db="EMBL/GenBank/DDBJ databases">
        <title>Connecting structure to function with the recovery of over 1000 high-quality activated sludge metagenome-assembled genomes encoding full-length rRNA genes using long-read sequencing.</title>
        <authorList>
            <person name="Singleton C.M."/>
            <person name="Petriglieri F."/>
            <person name="Kristensen J.M."/>
            <person name="Kirkegaard R.H."/>
            <person name="Michaelsen T.Y."/>
            <person name="Andersen M.H."/>
            <person name="Karst S.M."/>
            <person name="Dueholm M.S."/>
            <person name="Nielsen P.H."/>
            <person name="Albertsen M."/>
        </authorList>
    </citation>
    <scope>NUCLEOTIDE SEQUENCE [LARGE SCALE GENOMIC DNA]</scope>
    <source>
        <strain evidence="2">Ribe_18-Q3-R11-54_MAXAC.273</strain>
    </source>
</reference>
<organism evidence="2 3">
    <name type="scientific">Candidatus Opimibacter skivensis</name>
    <dbReference type="NCBI Taxonomy" id="2982028"/>
    <lineage>
        <taxon>Bacteria</taxon>
        <taxon>Pseudomonadati</taxon>
        <taxon>Bacteroidota</taxon>
        <taxon>Saprospiria</taxon>
        <taxon>Saprospirales</taxon>
        <taxon>Saprospiraceae</taxon>
        <taxon>Candidatus Opimibacter</taxon>
    </lineage>
</organism>
<comment type="caution">
    <text evidence="2">The sequence shown here is derived from an EMBL/GenBank/DDBJ whole genome shotgun (WGS) entry which is preliminary data.</text>
</comment>
<dbReference type="Pfam" id="PF10543">
    <property type="entry name" value="ORF6N"/>
    <property type="match status" value="1"/>
</dbReference>
<dbReference type="AlphaFoldDB" id="A0A9D7SW54"/>
<dbReference type="EMBL" id="JADKGY010000001">
    <property type="protein sequence ID" value="MBK9981994.1"/>
    <property type="molecule type" value="Genomic_DNA"/>
</dbReference>
<dbReference type="InterPro" id="IPR018873">
    <property type="entry name" value="KilA-N_DNA-bd_domain"/>
</dbReference>
<evidence type="ECO:0000313" key="2">
    <source>
        <dbReference type="EMBL" id="MBK9981994.1"/>
    </source>
</evidence>
<sequence length="173" mass="20351">MELKTIQSKIYEIRDLKIMLDFDLAELYKVEVKRLKEAVRRNMNRFPPDFLLELTRDEYNALRTQFATLETGPGKHSKYLPFAFTEQGVAMLASILNSPRAIEVNILIVRAFVFLRQYALGHEGLKAKLNEIEIKYDKQFKDVYDAINFLLQKDKLETDQKSRKRIGFKTNKE</sequence>
<evidence type="ECO:0000313" key="3">
    <source>
        <dbReference type="Proteomes" id="UP000808337"/>
    </source>
</evidence>
<evidence type="ECO:0000259" key="1">
    <source>
        <dbReference type="Pfam" id="PF10543"/>
    </source>
</evidence>